<dbReference type="CDD" id="cd11009">
    <property type="entry name" value="Zn_dep_PLPC"/>
    <property type="match status" value="1"/>
</dbReference>
<keyword evidence="4" id="KW-0479">Metal-binding</keyword>
<feature type="domain" description="Zn-dependent PLC" evidence="9">
    <location>
        <begin position="17"/>
        <end position="227"/>
    </location>
</feature>
<sequence>MSLRNLSVSSYTKAHLPQLPTQIVLGAGATHLFCNLQAIEILRNDNHLRAANLFSHFINQLEAGVIWADKGFKSLSHHYHPETSSGKWHWFNASTVFEEYFEQAISHWKSKKHEGAMFYLGAASHLLQDMCVPHHSRCVILDGHQEYEHWAEEHRNEYRVYEKGLYQKMTCPRDWIHHNASCSFNFFHLVKAGISEESYHQATQALLPLAQQSTSGFWLYFYEMILE</sequence>
<dbReference type="EC" id="3.1.4.3" evidence="1"/>
<evidence type="ECO:0000256" key="2">
    <source>
        <dbReference type="ARBA" id="ARBA00018391"/>
    </source>
</evidence>
<comment type="caution">
    <text evidence="10">The sequence shown here is derived from an EMBL/GenBank/DDBJ whole genome shotgun (WGS) entry which is preliminary data.</text>
</comment>
<evidence type="ECO:0000256" key="1">
    <source>
        <dbReference type="ARBA" id="ARBA00012018"/>
    </source>
</evidence>
<keyword evidence="6" id="KW-0378">Hydrolase</keyword>
<dbReference type="GO" id="GO:0034480">
    <property type="term" value="F:phosphatidylcholine phospholipase C activity"/>
    <property type="evidence" value="ECO:0007669"/>
    <property type="project" value="UniProtKB-EC"/>
</dbReference>
<dbReference type="Proteomes" id="UP001172911">
    <property type="component" value="Unassembled WGS sequence"/>
</dbReference>
<dbReference type="InterPro" id="IPR008947">
    <property type="entry name" value="PLipase_C/P1_nuclease_dom_sf"/>
</dbReference>
<keyword evidence="11" id="KW-1185">Reference proteome</keyword>
<dbReference type="GO" id="GO:0008270">
    <property type="term" value="F:zinc ion binding"/>
    <property type="evidence" value="ECO:0007669"/>
    <property type="project" value="InterPro"/>
</dbReference>
<protein>
    <recommendedName>
        <fullName evidence="2">Phospholipase C</fullName>
        <ecNumber evidence="1">3.1.4.3</ecNumber>
    </recommendedName>
    <alternativeName>
        <fullName evidence="8">Phosphatidylcholine cholinephosphohydrolase</fullName>
    </alternativeName>
</protein>
<evidence type="ECO:0000256" key="3">
    <source>
        <dbReference type="ARBA" id="ARBA00022525"/>
    </source>
</evidence>
<keyword evidence="5" id="KW-0732">Signal</keyword>
<dbReference type="AlphaFoldDB" id="A0AAW7ZB95"/>
<reference evidence="10" key="2">
    <citation type="submission" date="2023-03" db="EMBL/GenBank/DDBJ databases">
        <authorList>
            <person name="Zhang Z."/>
        </authorList>
    </citation>
    <scope>NUCLEOTIDE SEQUENCE</scope>
    <source>
        <strain evidence="10">DSA</strain>
    </source>
</reference>
<dbReference type="Pfam" id="PF00882">
    <property type="entry name" value="Zn_dep_PLPC"/>
    <property type="match status" value="1"/>
</dbReference>
<evidence type="ECO:0000313" key="11">
    <source>
        <dbReference type="Proteomes" id="UP001172911"/>
    </source>
</evidence>
<dbReference type="InterPro" id="IPR029002">
    <property type="entry name" value="PLPC/GPLD1"/>
</dbReference>
<organism evidence="10 11">
    <name type="scientific">Desulforamulus aquiferis</name>
    <dbReference type="NCBI Taxonomy" id="1397668"/>
    <lineage>
        <taxon>Bacteria</taxon>
        <taxon>Bacillati</taxon>
        <taxon>Bacillota</taxon>
        <taxon>Clostridia</taxon>
        <taxon>Eubacteriales</taxon>
        <taxon>Peptococcaceae</taxon>
        <taxon>Desulforamulus</taxon>
    </lineage>
</organism>
<dbReference type="SUPFAM" id="SSF48537">
    <property type="entry name" value="Phospholipase C/P1 nuclease"/>
    <property type="match status" value="1"/>
</dbReference>
<reference evidence="10" key="1">
    <citation type="journal article" date="2023" name="J. Hazard. Mater.">
        <title>Anaerobic biodegradation of pyrene and benzo[a]pyrene by a new sulfate-reducing Desulforamulus aquiferis strain DSA.</title>
        <authorList>
            <person name="Zhang Z."/>
            <person name="Sun J."/>
            <person name="Gong X."/>
            <person name="Wang C."/>
            <person name="Wang H."/>
        </authorList>
    </citation>
    <scope>NUCLEOTIDE SEQUENCE</scope>
    <source>
        <strain evidence="10">DSA</strain>
    </source>
</reference>
<accession>A0AAW7ZB95</accession>
<keyword evidence="7" id="KW-0862">Zinc</keyword>
<dbReference type="PROSITE" id="PS51346">
    <property type="entry name" value="PROKAR_ZN_DEPEND_PLPC_2"/>
    <property type="match status" value="1"/>
</dbReference>
<evidence type="ECO:0000256" key="5">
    <source>
        <dbReference type="ARBA" id="ARBA00022729"/>
    </source>
</evidence>
<dbReference type="SMART" id="SM00770">
    <property type="entry name" value="Zn_dep_PLPC"/>
    <property type="match status" value="1"/>
</dbReference>
<name>A0AAW7ZB95_9FIRM</name>
<proteinExistence type="predicted"/>
<dbReference type="InterPro" id="IPR001531">
    <property type="entry name" value="Zn_PLipaseC"/>
</dbReference>
<evidence type="ECO:0000256" key="6">
    <source>
        <dbReference type="ARBA" id="ARBA00022801"/>
    </source>
</evidence>
<dbReference type="Gene3D" id="1.10.575.10">
    <property type="entry name" value="P1 Nuclease"/>
    <property type="match status" value="1"/>
</dbReference>
<evidence type="ECO:0000256" key="7">
    <source>
        <dbReference type="ARBA" id="ARBA00022833"/>
    </source>
</evidence>
<evidence type="ECO:0000313" key="10">
    <source>
        <dbReference type="EMBL" id="MDO7786800.1"/>
    </source>
</evidence>
<evidence type="ECO:0000256" key="4">
    <source>
        <dbReference type="ARBA" id="ARBA00022723"/>
    </source>
</evidence>
<evidence type="ECO:0000259" key="9">
    <source>
        <dbReference type="PROSITE" id="PS51346"/>
    </source>
</evidence>
<evidence type="ECO:0000256" key="8">
    <source>
        <dbReference type="ARBA" id="ARBA00031285"/>
    </source>
</evidence>
<dbReference type="EMBL" id="JARPTC010000007">
    <property type="protein sequence ID" value="MDO7786800.1"/>
    <property type="molecule type" value="Genomic_DNA"/>
</dbReference>
<keyword evidence="3" id="KW-0964">Secreted</keyword>
<gene>
    <name evidence="10" type="ORF">P6N53_06140</name>
</gene>